<evidence type="ECO:0000259" key="8">
    <source>
        <dbReference type="PROSITE" id="PS51471"/>
    </source>
</evidence>
<feature type="binding site" evidence="7">
    <location>
        <position position="96"/>
    </location>
    <ligand>
        <name>Fe cation</name>
        <dbReference type="ChEBI" id="CHEBI:24875"/>
    </ligand>
</feature>
<dbReference type="SMART" id="SM00702">
    <property type="entry name" value="P4Hc"/>
    <property type="match status" value="1"/>
</dbReference>
<evidence type="ECO:0000256" key="6">
    <source>
        <dbReference type="ARBA" id="ARBA00023004"/>
    </source>
</evidence>
<dbReference type="GO" id="GO:0006879">
    <property type="term" value="P:intracellular iron ion homeostasis"/>
    <property type="evidence" value="ECO:0007669"/>
    <property type="project" value="TreeGrafter"/>
</dbReference>
<feature type="binding site" evidence="7">
    <location>
        <position position="98"/>
    </location>
    <ligand>
        <name>Fe cation</name>
        <dbReference type="ChEBI" id="CHEBI:24875"/>
    </ligand>
</feature>
<dbReference type="EMBL" id="CP158254">
    <property type="protein sequence ID" value="XDJ48065.1"/>
    <property type="molecule type" value="Genomic_DNA"/>
</dbReference>
<evidence type="ECO:0000313" key="11">
    <source>
        <dbReference type="EMBL" id="XDJ80277.1"/>
    </source>
</evidence>
<keyword evidence="5 7" id="KW-0560">Oxidoreductase</keyword>
<dbReference type="GO" id="GO:0006974">
    <property type="term" value="P:DNA damage response"/>
    <property type="evidence" value="ECO:0007669"/>
    <property type="project" value="TreeGrafter"/>
</dbReference>
<accession>A0AB39D1H7</accession>
<dbReference type="Pfam" id="PF13640">
    <property type="entry name" value="2OG-FeII_Oxy_3"/>
    <property type="match status" value="1"/>
</dbReference>
<feature type="binding site" evidence="7">
    <location>
        <position position="159"/>
    </location>
    <ligand>
        <name>Fe cation</name>
        <dbReference type="ChEBI" id="CHEBI:24875"/>
    </ligand>
</feature>
<dbReference type="InterPro" id="IPR006620">
    <property type="entry name" value="Pro_4_hyd_alph"/>
</dbReference>
<dbReference type="Pfam" id="PF18331">
    <property type="entry name" value="PKHD_C"/>
    <property type="match status" value="1"/>
</dbReference>
<feature type="binding site" evidence="7">
    <location>
        <position position="169"/>
    </location>
    <ligand>
        <name>2-oxoglutarate</name>
        <dbReference type="ChEBI" id="CHEBI:16810"/>
    </ligand>
</feature>
<evidence type="ECO:0000256" key="7">
    <source>
        <dbReference type="HAMAP-Rule" id="MF_00657"/>
    </source>
</evidence>
<comment type="cofactor">
    <cofactor evidence="7">
        <name>Fe(2+)</name>
        <dbReference type="ChEBI" id="CHEBI:29033"/>
    </cofactor>
    <text evidence="7">Binds 1 Fe(2+) ion per subunit.</text>
</comment>
<name>A0AB39D1H7_9BURK</name>
<sequence>MLLSIPDLLTSEQIRQCRAALEQAAWADGRGTAGHVAAQVKRNRQLPLDHPAAQHWGQAIVQALTANPTFMSAALPARILPPRFNRYEGGEHYGFHIDNAIFQVPDTATRVRTDISTTVFFSDPDEYEGGELVIQDTYGEQRIKLPAGHAVVYPGTSLHRVTPVTRGVRYGSFFWTQSLVRDDGRRALLLDQDVAIQRLIQAGADAEIVAQLTGVYHNLLRMWSEL</sequence>
<dbReference type="GO" id="GO:0005506">
    <property type="term" value="F:iron ion binding"/>
    <property type="evidence" value="ECO:0007669"/>
    <property type="project" value="UniProtKB-UniRule"/>
</dbReference>
<keyword evidence="2 7" id="KW-0479">Metal-binding</keyword>
<evidence type="ECO:0000256" key="2">
    <source>
        <dbReference type="ARBA" id="ARBA00022723"/>
    </source>
</evidence>
<dbReference type="GO" id="GO:0031418">
    <property type="term" value="F:L-ascorbic acid binding"/>
    <property type="evidence" value="ECO:0007669"/>
    <property type="project" value="UniProtKB-KW"/>
</dbReference>
<dbReference type="EMBL" id="CP158252">
    <property type="protein sequence ID" value="XDJ42916.1"/>
    <property type="molecule type" value="Genomic_DNA"/>
</dbReference>
<dbReference type="PANTHER" id="PTHR41536:SF1">
    <property type="entry name" value="PKHD-TYPE HYDROXYLASE YBIX"/>
    <property type="match status" value="1"/>
</dbReference>
<dbReference type="SUPFAM" id="SSF51197">
    <property type="entry name" value="Clavaminate synthase-like"/>
    <property type="match status" value="1"/>
</dbReference>
<dbReference type="NCBIfam" id="NF003975">
    <property type="entry name" value="PRK05467.1-4"/>
    <property type="match status" value="1"/>
</dbReference>
<dbReference type="NCBIfam" id="NF003974">
    <property type="entry name" value="PRK05467.1-3"/>
    <property type="match status" value="1"/>
</dbReference>
<evidence type="ECO:0000256" key="4">
    <source>
        <dbReference type="ARBA" id="ARBA00022964"/>
    </source>
</evidence>
<dbReference type="GO" id="GO:0016706">
    <property type="term" value="F:2-oxoglutarate-dependent dioxygenase activity"/>
    <property type="evidence" value="ECO:0007669"/>
    <property type="project" value="UniProtKB-UniRule"/>
</dbReference>
<protein>
    <submittedName>
        <fullName evidence="10">Fe2+-dependent dioxygenase</fullName>
    </submittedName>
</protein>
<dbReference type="AlphaFoldDB" id="A0AB39D1H7"/>
<evidence type="ECO:0000313" key="10">
    <source>
        <dbReference type="EMBL" id="XDJ48065.1"/>
    </source>
</evidence>
<evidence type="ECO:0000256" key="1">
    <source>
        <dbReference type="ARBA" id="ARBA00001961"/>
    </source>
</evidence>
<dbReference type="InterPro" id="IPR041097">
    <property type="entry name" value="PKHD_C"/>
</dbReference>
<dbReference type="Gene3D" id="2.60.120.620">
    <property type="entry name" value="q2cbj1_9rhob like domain"/>
    <property type="match status" value="1"/>
</dbReference>
<evidence type="ECO:0000313" key="9">
    <source>
        <dbReference type="EMBL" id="XDJ42916.1"/>
    </source>
</evidence>
<keyword evidence="3 7" id="KW-0847">Vitamin C</keyword>
<dbReference type="InterPro" id="IPR005123">
    <property type="entry name" value="Oxoglu/Fe-dep_dioxygenase_dom"/>
</dbReference>
<dbReference type="PROSITE" id="PS51471">
    <property type="entry name" value="FE2OG_OXY"/>
    <property type="match status" value="1"/>
</dbReference>
<keyword evidence="6 7" id="KW-0408">Iron</keyword>
<keyword evidence="4 7" id="KW-0223">Dioxygenase</keyword>
<feature type="domain" description="Fe2OG dioxygenase" evidence="8">
    <location>
        <begin position="78"/>
        <end position="178"/>
    </location>
</feature>
<organism evidence="10">
    <name type="scientific">Castellaniella ginsengisoli</name>
    <dbReference type="NCBI Taxonomy" id="546114"/>
    <lineage>
        <taxon>Bacteria</taxon>
        <taxon>Pseudomonadati</taxon>
        <taxon>Pseudomonadota</taxon>
        <taxon>Betaproteobacteria</taxon>
        <taxon>Burkholderiales</taxon>
        <taxon>Alcaligenaceae</taxon>
        <taxon>Castellaniella</taxon>
    </lineage>
</organism>
<evidence type="ECO:0000256" key="3">
    <source>
        <dbReference type="ARBA" id="ARBA00022896"/>
    </source>
</evidence>
<dbReference type="EMBL" id="CP158267">
    <property type="protein sequence ID" value="XDJ80277.1"/>
    <property type="molecule type" value="Genomic_DNA"/>
</dbReference>
<gene>
    <name evidence="9" type="ORF">ABRY99_04945</name>
    <name evidence="10" type="ORF">ABRZ04_03105</name>
    <name evidence="11" type="ORF">ABRZ07_01810</name>
</gene>
<dbReference type="PANTHER" id="PTHR41536">
    <property type="entry name" value="PKHD-TYPE HYDROXYLASE YBIX"/>
    <property type="match status" value="1"/>
</dbReference>
<dbReference type="InterPro" id="IPR023550">
    <property type="entry name" value="PKHD_hydroxylase"/>
</dbReference>
<proteinExistence type="inferred from homology"/>
<dbReference type="InterPro" id="IPR044862">
    <property type="entry name" value="Pro_4_hyd_alph_FE2OG_OXY"/>
</dbReference>
<reference evidence="10" key="1">
    <citation type="submission" date="2024-05" db="EMBL/GenBank/DDBJ databases">
        <authorList>
            <person name="Luo Y.-C."/>
            <person name="Nicholds J."/>
            <person name="Mortimer T."/>
            <person name="Maboni G."/>
        </authorList>
    </citation>
    <scope>NUCLEOTIDE SEQUENCE</scope>
    <source>
        <strain evidence="11">141555</strain>
        <strain evidence="10">151836</strain>
        <strain evidence="9">153920</strain>
    </source>
</reference>
<evidence type="ECO:0000256" key="5">
    <source>
        <dbReference type="ARBA" id="ARBA00023002"/>
    </source>
</evidence>
<dbReference type="HAMAP" id="MF_00657">
    <property type="entry name" value="Hydroxyl_YbiX"/>
    <property type="match status" value="1"/>
</dbReference>
<dbReference type="RefSeq" id="WP_368640301.1">
    <property type="nucleotide sequence ID" value="NZ_CP158252.1"/>
</dbReference>
<dbReference type="Gene3D" id="4.10.860.20">
    <property type="entry name" value="Rabenosyn, Rab binding domain"/>
    <property type="match status" value="1"/>
</dbReference>
<comment type="cofactor">
    <cofactor evidence="1 7">
        <name>L-ascorbate</name>
        <dbReference type="ChEBI" id="CHEBI:38290"/>
    </cofactor>
</comment>